<dbReference type="InterPro" id="IPR006696">
    <property type="entry name" value="DUF423"/>
</dbReference>
<evidence type="ECO:0000313" key="8">
    <source>
        <dbReference type="Proteomes" id="UP001139534"/>
    </source>
</evidence>
<evidence type="ECO:0000256" key="5">
    <source>
        <dbReference type="ARBA" id="ARBA00023136"/>
    </source>
</evidence>
<accession>A0A9X2BQC2</accession>
<dbReference type="GO" id="GO:0005886">
    <property type="term" value="C:plasma membrane"/>
    <property type="evidence" value="ECO:0007669"/>
    <property type="project" value="TreeGrafter"/>
</dbReference>
<sequence>MQRKYAGIGAIVMLLAVAFGAFGAHILKERIGESAMGTFETGVHYQMIHGIAMLLAALFAGKWGESRRLLWSGRLFLIGVILFSGSLYGLATLDLRWLGPVTPLGGVAFLGGWLLLALEAWKGGSRPGA</sequence>
<dbReference type="Pfam" id="PF04241">
    <property type="entry name" value="DUF423"/>
    <property type="match status" value="1"/>
</dbReference>
<protein>
    <submittedName>
        <fullName evidence="7">DUF423 domain-containing protein</fullName>
    </submittedName>
</protein>
<dbReference type="Proteomes" id="UP001139534">
    <property type="component" value="Unassembled WGS sequence"/>
</dbReference>
<keyword evidence="8" id="KW-1185">Reference proteome</keyword>
<comment type="subcellular location">
    <subcellularLocation>
        <location evidence="1">Membrane</location>
        <topology evidence="1">Multi-pass membrane protein</topology>
    </subcellularLocation>
</comment>
<name>A0A9X2BQC2_9BACL</name>
<dbReference type="PANTHER" id="PTHR43461">
    <property type="entry name" value="TRANSMEMBRANE PROTEIN 256"/>
    <property type="match status" value="1"/>
</dbReference>
<dbReference type="AlphaFoldDB" id="A0A9X2BQC2"/>
<feature type="transmembrane region" description="Helical" evidence="6">
    <location>
        <begin position="97"/>
        <end position="118"/>
    </location>
</feature>
<evidence type="ECO:0000256" key="6">
    <source>
        <dbReference type="SAM" id="Phobius"/>
    </source>
</evidence>
<evidence type="ECO:0000256" key="2">
    <source>
        <dbReference type="ARBA" id="ARBA00009694"/>
    </source>
</evidence>
<evidence type="ECO:0000256" key="4">
    <source>
        <dbReference type="ARBA" id="ARBA00022989"/>
    </source>
</evidence>
<reference evidence="7" key="1">
    <citation type="submission" date="2022-04" db="EMBL/GenBank/DDBJ databases">
        <authorList>
            <person name="Seo M.-J."/>
        </authorList>
    </citation>
    <scope>NUCLEOTIDE SEQUENCE</scope>
    <source>
        <strain evidence="7">MBLB2552</strain>
    </source>
</reference>
<dbReference type="RefSeq" id="WP_248550275.1">
    <property type="nucleotide sequence ID" value="NZ_JALPRK010000001.1"/>
</dbReference>
<comment type="caution">
    <text evidence="7">The sequence shown here is derived from an EMBL/GenBank/DDBJ whole genome shotgun (WGS) entry which is preliminary data.</text>
</comment>
<feature type="transmembrane region" description="Helical" evidence="6">
    <location>
        <begin position="47"/>
        <end position="63"/>
    </location>
</feature>
<proteinExistence type="inferred from homology"/>
<comment type="similarity">
    <text evidence="2">Belongs to the UPF0382 family.</text>
</comment>
<feature type="transmembrane region" description="Helical" evidence="6">
    <location>
        <begin position="75"/>
        <end position="91"/>
    </location>
</feature>
<dbReference type="EMBL" id="JALPRK010000001">
    <property type="protein sequence ID" value="MCK8486065.1"/>
    <property type="molecule type" value="Genomic_DNA"/>
</dbReference>
<organism evidence="7 8">
    <name type="scientific">Paenibacillus mellifer</name>
    <dbReference type="NCBI Taxonomy" id="2937794"/>
    <lineage>
        <taxon>Bacteria</taxon>
        <taxon>Bacillati</taxon>
        <taxon>Bacillota</taxon>
        <taxon>Bacilli</taxon>
        <taxon>Bacillales</taxon>
        <taxon>Paenibacillaceae</taxon>
        <taxon>Paenibacillus</taxon>
    </lineage>
</organism>
<dbReference type="PANTHER" id="PTHR43461:SF1">
    <property type="entry name" value="TRANSMEMBRANE PROTEIN 256"/>
    <property type="match status" value="1"/>
</dbReference>
<keyword evidence="5 6" id="KW-0472">Membrane</keyword>
<evidence type="ECO:0000313" key="7">
    <source>
        <dbReference type="EMBL" id="MCK8486065.1"/>
    </source>
</evidence>
<evidence type="ECO:0000256" key="1">
    <source>
        <dbReference type="ARBA" id="ARBA00004141"/>
    </source>
</evidence>
<evidence type="ECO:0000256" key="3">
    <source>
        <dbReference type="ARBA" id="ARBA00022692"/>
    </source>
</evidence>
<keyword evidence="3 6" id="KW-0812">Transmembrane</keyword>
<gene>
    <name evidence="7" type="ORF">M0651_02645</name>
</gene>
<keyword evidence="4 6" id="KW-1133">Transmembrane helix</keyword>